<evidence type="ECO:0000256" key="5">
    <source>
        <dbReference type="ARBA" id="ARBA00022844"/>
    </source>
</evidence>
<accession>A0A0S2Z276</accession>
<comment type="function">
    <text evidence="1">Required for genome encapsidation. Forms ribonucleoprotein complexes along with TGB1 helicase and viral RNA.</text>
</comment>
<evidence type="ECO:0000256" key="1">
    <source>
        <dbReference type="ARBA" id="ARBA00004032"/>
    </source>
</evidence>
<evidence type="ECO:0000259" key="8">
    <source>
        <dbReference type="Pfam" id="PF00286"/>
    </source>
</evidence>
<evidence type="ECO:0000256" key="6">
    <source>
        <dbReference type="ARBA" id="ARBA00023274"/>
    </source>
</evidence>
<evidence type="ECO:0000256" key="2">
    <source>
        <dbReference type="ARBA" id="ARBA00004328"/>
    </source>
</evidence>
<reference evidence="9" key="1">
    <citation type="submission" date="2015-08" db="EMBL/GenBank/DDBJ databases">
        <authorList>
            <person name="Babu N.S."/>
            <person name="Beckwith C.J."/>
            <person name="Beseler K.G."/>
            <person name="Brison A."/>
            <person name="Carone J.V."/>
            <person name="Caskin T.P."/>
            <person name="Diamond M."/>
            <person name="Durham M.E."/>
            <person name="Foxe J.M."/>
            <person name="Go M."/>
            <person name="Henderson B.A."/>
            <person name="Jones I.B."/>
            <person name="McGettigan J.A."/>
            <person name="Micheletti S.J."/>
            <person name="Nasrallah M.E."/>
            <person name="Ortiz D."/>
            <person name="Piller C.R."/>
            <person name="Privatt S.R."/>
            <person name="Schneider S.L."/>
            <person name="Sharp S."/>
            <person name="Smith T.C."/>
            <person name="Stanton J.D."/>
            <person name="Ullery H.E."/>
            <person name="Wilson R.J."/>
            <person name="Serrano M.G."/>
            <person name="Buck G."/>
            <person name="Lee V."/>
            <person name="Wang Y."/>
            <person name="Carvalho R."/>
            <person name="Voegtly L."/>
            <person name="Shi R."/>
            <person name="Duckworth R."/>
            <person name="Johnson A."/>
            <person name="Loviza R."/>
            <person name="Walstead R."/>
            <person name="Shah Z."/>
            <person name="Kiflezghi M."/>
            <person name="Wade K."/>
            <person name="Ball S.L."/>
            <person name="Bradley K.W."/>
            <person name="Asai D.J."/>
            <person name="Bowman C.A."/>
            <person name="Russell D.A."/>
            <person name="Pope W.H."/>
            <person name="Jacobs-Sera D."/>
            <person name="Hendrix R.W."/>
            <person name="Hatfull G.F."/>
        </authorList>
    </citation>
    <scope>NUCLEOTIDE SEQUENCE</scope>
    <source>
        <strain evidence="9">BaMV-YTHSL14</strain>
    </source>
</reference>
<evidence type="ECO:0000313" key="9">
    <source>
        <dbReference type="EMBL" id="ALQ32678.1"/>
    </source>
</evidence>
<proteinExistence type="predicted"/>
<organism evidence="9">
    <name type="scientific">Bamboo mosaic virus</name>
    <dbReference type="NCBI Taxonomy" id="35286"/>
    <lineage>
        <taxon>Viruses</taxon>
        <taxon>Riboviria</taxon>
        <taxon>Orthornavirae</taxon>
        <taxon>Kitrinoviricota</taxon>
        <taxon>Alsuviricetes</taxon>
        <taxon>Tymovirales</taxon>
        <taxon>Alphaflexiviridae</taxon>
        <taxon>Potexvirus</taxon>
        <taxon>Potexvirus bambusae</taxon>
    </lineage>
</organism>
<keyword evidence="3" id="KW-1139">Helical capsid protein</keyword>
<evidence type="ECO:0000256" key="7">
    <source>
        <dbReference type="SAM" id="MobiDB-lite"/>
    </source>
</evidence>
<dbReference type="GO" id="GO:0005198">
    <property type="term" value="F:structural molecule activity"/>
    <property type="evidence" value="ECO:0007669"/>
    <property type="project" value="InterPro"/>
</dbReference>
<dbReference type="EMBL" id="KT591186">
    <property type="protein sequence ID" value="ALQ32678.1"/>
    <property type="molecule type" value="Genomic_RNA"/>
</dbReference>
<sequence length="242" mass="25558">MSGTGTGTGRGTGTGAGGTGGTGGTGGGGTGQGRQVANQPWEAKFTKDDLAAIEPKPASANVPNTKQWTNIQAGLIKAGATDANFMKVLLGLSLEAFDRGSSEATTWDGTTEGIEHRAAANAIKEANCPIHKVTYYLAKPTFAIRQAKNLPPANYAKKNVPSQYKWCAFDAFDGLYDPTCLPSELPYDVPSETDRMAYATFKTIQIKTANDQKGFNLNYNPNVTQARLPNTPLPALPEPASD</sequence>
<reference evidence="9" key="2">
    <citation type="journal article" date="2016" name="Arch. Virol.">
        <title>Molecular characterization and detection of a recombinant isolate of bamboo mosaic virus from China.</title>
        <authorList>
            <person name="Lin W."/>
            <person name="Gao F."/>
            <person name="Yang W."/>
            <person name="Yu C."/>
            <person name="Zhang J."/>
            <person name="Chen L."/>
            <person name="Wu Z."/>
            <person name="Hsu Y.H."/>
            <person name="Xie L."/>
        </authorList>
    </citation>
    <scope>NUCLEOTIDE SEQUENCE</scope>
    <source>
        <strain evidence="9">BaMV-YTHSL14</strain>
    </source>
</reference>
<name>A0A0S2Z276_9VIRU</name>
<evidence type="ECO:0000256" key="4">
    <source>
        <dbReference type="ARBA" id="ARBA00022561"/>
    </source>
</evidence>
<keyword evidence="5" id="KW-0946">Virion</keyword>
<dbReference type="InterPro" id="IPR000052">
    <property type="entry name" value="Pltvir_coat"/>
</dbReference>
<comment type="subcellular location">
    <subcellularLocation>
        <location evidence="2">Virion</location>
    </subcellularLocation>
</comment>
<feature type="compositionally biased region" description="Gly residues" evidence="7">
    <location>
        <begin position="1"/>
        <end position="32"/>
    </location>
</feature>
<evidence type="ECO:0000256" key="3">
    <source>
        <dbReference type="ARBA" id="ARBA00022497"/>
    </source>
</evidence>
<dbReference type="GO" id="GO:1990904">
    <property type="term" value="C:ribonucleoprotein complex"/>
    <property type="evidence" value="ECO:0007669"/>
    <property type="project" value="UniProtKB-KW"/>
</dbReference>
<keyword evidence="6" id="KW-0687">Ribonucleoprotein</keyword>
<protein>
    <submittedName>
        <fullName evidence="9">ORF5</fullName>
    </submittedName>
</protein>
<keyword evidence="4" id="KW-0167">Capsid protein</keyword>
<dbReference type="GO" id="GO:0019029">
    <property type="term" value="C:helical viral capsid"/>
    <property type="evidence" value="ECO:0007669"/>
    <property type="project" value="UniProtKB-KW"/>
</dbReference>
<feature type="domain" description="Potexviruses and carlaviruses coat protein" evidence="8">
    <location>
        <begin position="61"/>
        <end position="182"/>
    </location>
</feature>
<dbReference type="Pfam" id="PF00286">
    <property type="entry name" value="Flexi_CP"/>
    <property type="match status" value="1"/>
</dbReference>
<feature type="region of interest" description="Disordered" evidence="7">
    <location>
        <begin position="1"/>
        <end position="42"/>
    </location>
</feature>